<accession>A0ACC3N7X5</accession>
<protein>
    <submittedName>
        <fullName evidence="1">Uncharacterized protein</fullName>
    </submittedName>
</protein>
<proteinExistence type="predicted"/>
<name>A0ACC3N7X5_9PEZI</name>
<dbReference type="EMBL" id="JAUTXU010000073">
    <property type="protein sequence ID" value="KAK3711897.1"/>
    <property type="molecule type" value="Genomic_DNA"/>
</dbReference>
<comment type="caution">
    <text evidence="1">The sequence shown here is derived from an EMBL/GenBank/DDBJ whole genome shotgun (WGS) entry which is preliminary data.</text>
</comment>
<organism evidence="1 2">
    <name type="scientific">Vermiconidia calcicola</name>
    <dbReference type="NCBI Taxonomy" id="1690605"/>
    <lineage>
        <taxon>Eukaryota</taxon>
        <taxon>Fungi</taxon>
        <taxon>Dikarya</taxon>
        <taxon>Ascomycota</taxon>
        <taxon>Pezizomycotina</taxon>
        <taxon>Dothideomycetes</taxon>
        <taxon>Dothideomycetidae</taxon>
        <taxon>Mycosphaerellales</taxon>
        <taxon>Extremaceae</taxon>
        <taxon>Vermiconidia</taxon>
    </lineage>
</organism>
<keyword evidence="2" id="KW-1185">Reference proteome</keyword>
<evidence type="ECO:0000313" key="1">
    <source>
        <dbReference type="EMBL" id="KAK3711897.1"/>
    </source>
</evidence>
<evidence type="ECO:0000313" key="2">
    <source>
        <dbReference type="Proteomes" id="UP001281147"/>
    </source>
</evidence>
<gene>
    <name evidence="1" type="ORF">LTR37_009415</name>
</gene>
<dbReference type="Proteomes" id="UP001281147">
    <property type="component" value="Unassembled WGS sequence"/>
</dbReference>
<sequence>MAATDPATMKAERVSTSLSDLHDRLDSLWTAYLESLDAYTASQALLQKHMSAGFISLARANFNARDGVRRYGKDFYHERAVATTRVHVSPSEDDSGKARVEVVKRHEPQHGESDGTEDTTSEKDDIADDKAEAKQQPSPPATPEPESKAPEHGPNASKDNPNPDTKDGESSKPKSKPSLEADPLRWFGILIPPALRVSQASFATAVDEVVAESVNAAKRMRECEVEIRKVRKEVRRAEKSGGGGGGGGTPNKQHLTGVFNLRTDDLQAYSKLPSHLRRQQSSRLGTFDRAPKSPPHPQQDLSRAAKLSLALRTALHPDFYSWATVLPSERTPTIRKQRSFHLLFGQLYDQTSTLGQPCHPTNEPRQQAHQLRGPYLETAIMILSRSTSTFNMLLASFTIVFFLARSASCLIVPDRQGQLAYDPFDQILPASPQWEKSFSASSSPDPDQPVQNTSLAKRVVNTYDEAVEVGDYLIAIMNAPLSCSFPSRWTNIASLTAFGWTLNYVRLIDINTYDLSLSRMYAELGLPTDPQVNREYGWYHDQDTPPPGQQRPNTNDQRRYRRTMGGYVNVLNPGAILAKLNFGPEYNGAMLEPPEHPEGPVTGADVVPLRQWSDVVFLQWQEYCGYDPARMSQLRVIVRVGVINEVTKRIALEALERNGEELSDWDHRFTYLTDEDEAKALLATPNAQGVVWFLAQHKNELGRMHVWGVTIFGNTKTNYAGQRSLHLAFHIEPVEDEDTEDGEDEDSADGEDEDSGDGEDEDSGDGEDEDSGDGDEDGESADLAKRIIDYNNDDVQLGGGILDYEEAIEVGEYLTALIDAPPSCVHQSPWTDFAALDAYGWSLKHPRRVNVAELYDPAIVNMYSELELSTALEDNLVINWVHSKVSPPYGKSRPNTNDQRRYPISQGRYQNHYNPGAILAKFNFSPEYKGKSQIPPVRGEDLIPLRQWSDVTFLQWQDYCNDDPEQMRELRAVLRQDVINPVTKDIAFKVLAKNGKELSPWGEGLQLGKDTDGTRAMIATPNGQGIVWFLAQHKRQLGRLEVTGVTVFCNEKLGFGGVKSLNILFRIGPKDGPADWDEDVEMGEGE</sequence>
<reference evidence="1" key="1">
    <citation type="submission" date="2023-07" db="EMBL/GenBank/DDBJ databases">
        <title>Black Yeasts Isolated from many extreme environments.</title>
        <authorList>
            <person name="Coleine C."/>
            <person name="Stajich J.E."/>
            <person name="Selbmann L."/>
        </authorList>
    </citation>
    <scope>NUCLEOTIDE SEQUENCE</scope>
    <source>
        <strain evidence="1">CCFEE 5714</strain>
    </source>
</reference>